<name>A0ABS4CVF2_9BACI</name>
<gene>
    <name evidence="3" type="ORF">JOC74_001995</name>
</gene>
<evidence type="ECO:0000313" key="4">
    <source>
        <dbReference type="Proteomes" id="UP000674416"/>
    </source>
</evidence>
<comment type="caution">
    <text evidence="3">The sequence shown here is derived from an EMBL/GenBank/DDBJ whole genome shotgun (WGS) entry which is preliminary data.</text>
</comment>
<dbReference type="PROSITE" id="PS50965">
    <property type="entry name" value="NERD"/>
    <property type="match status" value="1"/>
</dbReference>
<keyword evidence="1" id="KW-0175">Coiled coil</keyword>
<dbReference type="RefSeq" id="WP_225970234.1">
    <property type="nucleotide sequence ID" value="NZ_JAFDST010000002.1"/>
</dbReference>
<evidence type="ECO:0000259" key="2">
    <source>
        <dbReference type="PROSITE" id="PS50965"/>
    </source>
</evidence>
<dbReference type="InterPro" id="IPR011528">
    <property type="entry name" value="NERD"/>
</dbReference>
<proteinExistence type="predicted"/>
<accession>A0ABS4CVF2</accession>
<dbReference type="EMBL" id="JAFDST010000002">
    <property type="protein sequence ID" value="MBP1081502.1"/>
    <property type="molecule type" value="Genomic_DNA"/>
</dbReference>
<dbReference type="Proteomes" id="UP000674416">
    <property type="component" value="Unassembled WGS sequence"/>
</dbReference>
<feature type="domain" description="NERD" evidence="2">
    <location>
        <begin position="26"/>
        <end position="141"/>
    </location>
</feature>
<organism evidence="3 4">
    <name type="scientific">Bacillus capparidis</name>
    <dbReference type="NCBI Taxonomy" id="1840411"/>
    <lineage>
        <taxon>Bacteria</taxon>
        <taxon>Bacillati</taxon>
        <taxon>Bacillota</taxon>
        <taxon>Bacilli</taxon>
        <taxon>Bacillales</taxon>
        <taxon>Bacillaceae</taxon>
        <taxon>Bacillus</taxon>
    </lineage>
</organism>
<protein>
    <recommendedName>
        <fullName evidence="2">NERD domain-containing protein</fullName>
    </recommendedName>
</protein>
<keyword evidence="4" id="KW-1185">Reference proteome</keyword>
<sequence length="306" mass="35907">MKLLKEELIQSIPSNLHWQKSDPNVWQDFAEQSLDYYFSQLPKKNYYILHDVRIQRNHFFQLDTLILTTRFLIHLEVKNISGTLYFDRSFNQLIRTYDGKEQAFPDPLLQAKRQQKHLQSWVAENQFPAMPILPLIVISHPSTIIKSEVGGSMQKVIHAAALLDKIEQLEQKYQKEILQIKDLKKMSRLLIKQHTPSNPDILKTFQINEKEIKTGVHCPKCSFLPLEKSKKGWYCPACMDYDKHAHIETLKDYAYLIGPTITNQQAREFLQVDSRSIVTRLLTALNLQYTGNLKSRKYTLPLEFYE</sequence>
<feature type="coiled-coil region" evidence="1">
    <location>
        <begin position="159"/>
        <end position="186"/>
    </location>
</feature>
<dbReference type="Pfam" id="PF08378">
    <property type="entry name" value="NERD"/>
    <property type="match status" value="1"/>
</dbReference>
<evidence type="ECO:0000313" key="3">
    <source>
        <dbReference type="EMBL" id="MBP1081502.1"/>
    </source>
</evidence>
<evidence type="ECO:0000256" key="1">
    <source>
        <dbReference type="SAM" id="Coils"/>
    </source>
</evidence>
<reference evidence="3 4" key="1">
    <citation type="submission" date="2021-01" db="EMBL/GenBank/DDBJ databases">
        <title>Genomic Encyclopedia of Type Strains, Phase IV (KMG-IV): sequencing the most valuable type-strain genomes for metagenomic binning, comparative biology and taxonomic classification.</title>
        <authorList>
            <person name="Goeker M."/>
        </authorList>
    </citation>
    <scope>NUCLEOTIDE SEQUENCE [LARGE SCALE GENOMIC DNA]</scope>
    <source>
        <strain evidence="3 4">DSM 103394</strain>
    </source>
</reference>